<name>A0A4Q1HHX4_9BURK</name>
<feature type="coiled-coil region" evidence="1">
    <location>
        <begin position="1"/>
        <end position="47"/>
    </location>
</feature>
<dbReference type="AlphaFoldDB" id="A0A4Q1HHX4"/>
<dbReference type="RefSeq" id="WP_129151171.1">
    <property type="nucleotide sequence ID" value="NZ_JBHSDO010000011.1"/>
</dbReference>
<gene>
    <name evidence="2" type="ORF">C7R54_14505</name>
</gene>
<comment type="caution">
    <text evidence="2">The sequence shown here is derived from an EMBL/GenBank/DDBJ whole genome shotgun (WGS) entry which is preliminary data.</text>
</comment>
<evidence type="ECO:0000256" key="1">
    <source>
        <dbReference type="SAM" id="Coils"/>
    </source>
</evidence>
<dbReference type="OrthoDB" id="9907502at2"/>
<reference evidence="2 3" key="1">
    <citation type="journal article" date="2017" name="Int. J. Syst. Evol. Microbiol.">
        <title>Achromobacter aloeverae sp. nov., isolated from the root of Aloe vera (L.) Burm.f.</title>
        <authorList>
            <person name="Kuncharoen N."/>
            <person name="Muramatsu Y."/>
            <person name="Shibata C."/>
            <person name="Kamakura Y."/>
            <person name="Nakagawa Y."/>
            <person name="Tanasupawat S."/>
        </authorList>
    </citation>
    <scope>NUCLEOTIDE SEQUENCE [LARGE SCALE GENOMIC DNA]</scope>
    <source>
        <strain evidence="2 3">AVA-1</strain>
    </source>
</reference>
<evidence type="ECO:0000313" key="3">
    <source>
        <dbReference type="Proteomes" id="UP000290849"/>
    </source>
</evidence>
<protein>
    <submittedName>
        <fullName evidence="2">Uncharacterized protein</fullName>
    </submittedName>
</protein>
<keyword evidence="3" id="KW-1185">Reference proteome</keyword>
<dbReference type="EMBL" id="PYAL01000004">
    <property type="protein sequence ID" value="RXN87804.1"/>
    <property type="molecule type" value="Genomic_DNA"/>
</dbReference>
<keyword evidence="1" id="KW-0175">Coiled coil</keyword>
<dbReference type="Proteomes" id="UP000290849">
    <property type="component" value="Unassembled WGS sequence"/>
</dbReference>
<organism evidence="2 3">
    <name type="scientific">Achromobacter aloeverae</name>
    <dbReference type="NCBI Taxonomy" id="1750518"/>
    <lineage>
        <taxon>Bacteria</taxon>
        <taxon>Pseudomonadati</taxon>
        <taxon>Pseudomonadota</taxon>
        <taxon>Betaproteobacteria</taxon>
        <taxon>Burkholderiales</taxon>
        <taxon>Alcaligenaceae</taxon>
        <taxon>Achromobacter</taxon>
    </lineage>
</organism>
<accession>A0A4Q1HHX4</accession>
<sequence>MQNLKNQIQELDELLDLTHGQLNTEVRVAMKLKIAELKRQADQADALTQGKIASEALRLLASLLSVITNVITLLK</sequence>
<proteinExistence type="predicted"/>
<evidence type="ECO:0000313" key="2">
    <source>
        <dbReference type="EMBL" id="RXN87804.1"/>
    </source>
</evidence>